<evidence type="ECO:0000256" key="12">
    <source>
        <dbReference type="ARBA" id="ARBA00022598"/>
    </source>
</evidence>
<comment type="similarity">
    <text evidence="3">In the N-terminal section; belongs to the tetrahydrofolate dehydrogenase/cyclohydrolase family.</text>
</comment>
<dbReference type="AlphaFoldDB" id="A0A9P5MU54"/>
<dbReference type="Pfam" id="PF02882">
    <property type="entry name" value="THF_DHG_CYH_C"/>
    <property type="match status" value="1"/>
</dbReference>
<dbReference type="Proteomes" id="UP000759537">
    <property type="component" value="Unassembled WGS sequence"/>
</dbReference>
<dbReference type="PRINTS" id="PR00085">
    <property type="entry name" value="THFDHDRGNASE"/>
</dbReference>
<comment type="subcellular location">
    <subcellularLocation>
        <location evidence="1">Cytoplasm</location>
    </subcellularLocation>
</comment>
<dbReference type="SUPFAM" id="SSF52540">
    <property type="entry name" value="P-loop containing nucleoside triphosphate hydrolases"/>
    <property type="match status" value="1"/>
</dbReference>
<dbReference type="GO" id="GO:0035999">
    <property type="term" value="P:tetrahydrofolate interconversion"/>
    <property type="evidence" value="ECO:0007669"/>
    <property type="project" value="TreeGrafter"/>
</dbReference>
<dbReference type="PROSITE" id="PS00721">
    <property type="entry name" value="FTHFS_1"/>
    <property type="match status" value="1"/>
</dbReference>
<dbReference type="Gene3D" id="3.40.50.10860">
    <property type="entry name" value="Leucine Dehydrogenase, chain A, domain 1"/>
    <property type="match status" value="1"/>
</dbReference>
<evidence type="ECO:0000256" key="14">
    <source>
        <dbReference type="ARBA" id="ARBA00022801"/>
    </source>
</evidence>
<gene>
    <name evidence="21" type="ORF">DFH94DRAFT_751430</name>
</gene>
<dbReference type="Pfam" id="PF00763">
    <property type="entry name" value="THF_DHG_CYH"/>
    <property type="match status" value="1"/>
</dbReference>
<comment type="subunit">
    <text evidence="5">Homodimer.</text>
</comment>
<dbReference type="GO" id="GO:0004477">
    <property type="term" value="F:methenyltetrahydrofolate cyclohydrolase activity"/>
    <property type="evidence" value="ECO:0007669"/>
    <property type="project" value="UniProtKB-EC"/>
</dbReference>
<evidence type="ECO:0000256" key="2">
    <source>
        <dbReference type="ARBA" id="ARBA00004777"/>
    </source>
</evidence>
<organism evidence="21 22">
    <name type="scientific">Russula ochroleuca</name>
    <dbReference type="NCBI Taxonomy" id="152965"/>
    <lineage>
        <taxon>Eukaryota</taxon>
        <taxon>Fungi</taxon>
        <taxon>Dikarya</taxon>
        <taxon>Basidiomycota</taxon>
        <taxon>Agaricomycotina</taxon>
        <taxon>Agaricomycetes</taxon>
        <taxon>Russulales</taxon>
        <taxon>Russulaceae</taxon>
        <taxon>Russula</taxon>
    </lineage>
</organism>
<comment type="pathway">
    <text evidence="2">One-carbon metabolism; tetrahydrofolate interconversion.</text>
</comment>
<dbReference type="CDD" id="cd00477">
    <property type="entry name" value="FTHFS"/>
    <property type="match status" value="1"/>
</dbReference>
<evidence type="ECO:0000256" key="9">
    <source>
        <dbReference type="ARBA" id="ARBA00017592"/>
    </source>
</evidence>
<evidence type="ECO:0000256" key="16">
    <source>
        <dbReference type="ARBA" id="ARBA00022857"/>
    </source>
</evidence>
<keyword evidence="10" id="KW-0963">Cytoplasm</keyword>
<dbReference type="InterPro" id="IPR020867">
    <property type="entry name" value="THF_DH/CycHdrlase_CS"/>
</dbReference>
<evidence type="ECO:0000313" key="22">
    <source>
        <dbReference type="Proteomes" id="UP000759537"/>
    </source>
</evidence>
<dbReference type="HAMAP" id="MF_01576">
    <property type="entry name" value="THF_DHG_CYH"/>
    <property type="match status" value="1"/>
</dbReference>
<comment type="caution">
    <text evidence="21">The sequence shown here is derived from an EMBL/GenBank/DDBJ whole genome shotgun (WGS) entry which is preliminary data.</text>
</comment>
<evidence type="ECO:0000256" key="15">
    <source>
        <dbReference type="ARBA" id="ARBA00022840"/>
    </source>
</evidence>
<dbReference type="EC" id="3.5.4.9" evidence="7"/>
<dbReference type="InterPro" id="IPR036291">
    <property type="entry name" value="NAD(P)-bd_dom_sf"/>
</dbReference>
<reference evidence="21" key="2">
    <citation type="journal article" date="2020" name="Nat. Commun.">
        <title>Large-scale genome sequencing of mycorrhizal fungi provides insights into the early evolution of symbiotic traits.</title>
        <authorList>
            <person name="Miyauchi S."/>
            <person name="Kiss E."/>
            <person name="Kuo A."/>
            <person name="Drula E."/>
            <person name="Kohler A."/>
            <person name="Sanchez-Garcia M."/>
            <person name="Morin E."/>
            <person name="Andreopoulos B."/>
            <person name="Barry K.W."/>
            <person name="Bonito G."/>
            <person name="Buee M."/>
            <person name="Carver A."/>
            <person name="Chen C."/>
            <person name="Cichocki N."/>
            <person name="Clum A."/>
            <person name="Culley D."/>
            <person name="Crous P.W."/>
            <person name="Fauchery L."/>
            <person name="Girlanda M."/>
            <person name="Hayes R.D."/>
            <person name="Keri Z."/>
            <person name="LaButti K."/>
            <person name="Lipzen A."/>
            <person name="Lombard V."/>
            <person name="Magnuson J."/>
            <person name="Maillard F."/>
            <person name="Murat C."/>
            <person name="Nolan M."/>
            <person name="Ohm R.A."/>
            <person name="Pangilinan J."/>
            <person name="Pereira M.F."/>
            <person name="Perotto S."/>
            <person name="Peter M."/>
            <person name="Pfister S."/>
            <person name="Riley R."/>
            <person name="Sitrit Y."/>
            <person name="Stielow J.B."/>
            <person name="Szollosi G."/>
            <person name="Zifcakova L."/>
            <person name="Stursova M."/>
            <person name="Spatafora J.W."/>
            <person name="Tedersoo L."/>
            <person name="Vaario L.M."/>
            <person name="Yamada A."/>
            <person name="Yan M."/>
            <person name="Wang P."/>
            <person name="Xu J."/>
            <person name="Bruns T."/>
            <person name="Baldrian P."/>
            <person name="Vilgalys R."/>
            <person name="Dunand C."/>
            <person name="Henrissat B."/>
            <person name="Grigoriev I.V."/>
            <person name="Hibbett D."/>
            <person name="Nagy L.G."/>
            <person name="Martin F.M."/>
        </authorList>
    </citation>
    <scope>NUCLEOTIDE SEQUENCE</scope>
    <source>
        <strain evidence="21">Prilba</strain>
    </source>
</reference>
<evidence type="ECO:0000256" key="6">
    <source>
        <dbReference type="ARBA" id="ARBA00012295"/>
    </source>
</evidence>
<keyword evidence="14" id="KW-0378">Hydrolase</keyword>
<keyword evidence="11" id="KW-0554">One-carbon metabolism</keyword>
<dbReference type="FunFam" id="3.10.410.10:FF:000001">
    <property type="entry name" value="Putative formate--tetrahydrofolate ligase"/>
    <property type="match status" value="1"/>
</dbReference>
<evidence type="ECO:0000256" key="10">
    <source>
        <dbReference type="ARBA" id="ARBA00022490"/>
    </source>
</evidence>
<name>A0A9P5MU54_9AGAM</name>
<keyword evidence="17" id="KW-0560">Oxidoreductase</keyword>
<evidence type="ECO:0000256" key="17">
    <source>
        <dbReference type="ARBA" id="ARBA00023002"/>
    </source>
</evidence>
<dbReference type="Gene3D" id="3.40.50.300">
    <property type="entry name" value="P-loop containing nucleotide triphosphate hydrolases"/>
    <property type="match status" value="2"/>
</dbReference>
<dbReference type="PROSITE" id="PS00767">
    <property type="entry name" value="THF_DHG_CYH_2"/>
    <property type="match status" value="1"/>
</dbReference>
<dbReference type="FunFam" id="3.40.50.10860:FF:000005">
    <property type="entry name" value="C-1-tetrahydrofolate synthase, cytoplasmic, putative"/>
    <property type="match status" value="1"/>
</dbReference>
<protein>
    <recommendedName>
        <fullName evidence="9">C-1-tetrahydrofolate synthase, cytoplasmic</fullName>
        <ecNumber evidence="8">1.5.1.5</ecNumber>
        <ecNumber evidence="7">3.5.4.9</ecNumber>
        <ecNumber evidence="6">6.3.4.3</ecNumber>
    </recommendedName>
</protein>
<evidence type="ECO:0000256" key="18">
    <source>
        <dbReference type="ARBA" id="ARBA00023268"/>
    </source>
</evidence>
<evidence type="ECO:0000259" key="19">
    <source>
        <dbReference type="Pfam" id="PF00763"/>
    </source>
</evidence>
<keyword evidence="22" id="KW-1185">Reference proteome</keyword>
<keyword evidence="13" id="KW-0547">Nucleotide-binding</keyword>
<dbReference type="PANTHER" id="PTHR48099:SF5">
    <property type="entry name" value="C-1-TETRAHYDROFOLATE SYNTHASE, CYTOPLASMIC"/>
    <property type="match status" value="1"/>
</dbReference>
<dbReference type="InterPro" id="IPR000672">
    <property type="entry name" value="THF_DH/CycHdrlase"/>
</dbReference>
<comment type="similarity">
    <text evidence="4">In the C-terminal section; belongs to the formate--tetrahydrofolate ligase family.</text>
</comment>
<dbReference type="EC" id="6.3.4.3" evidence="6"/>
<dbReference type="EMBL" id="WHVB01000011">
    <property type="protein sequence ID" value="KAF8478675.1"/>
    <property type="molecule type" value="Genomic_DNA"/>
</dbReference>
<evidence type="ECO:0000256" key="3">
    <source>
        <dbReference type="ARBA" id="ARBA00005559"/>
    </source>
</evidence>
<dbReference type="InterPro" id="IPR000559">
    <property type="entry name" value="Formate_THF_ligase"/>
</dbReference>
<dbReference type="GO" id="GO:0005829">
    <property type="term" value="C:cytosol"/>
    <property type="evidence" value="ECO:0007669"/>
    <property type="project" value="TreeGrafter"/>
</dbReference>
<evidence type="ECO:0000256" key="1">
    <source>
        <dbReference type="ARBA" id="ARBA00004496"/>
    </source>
</evidence>
<dbReference type="InterPro" id="IPR027417">
    <property type="entry name" value="P-loop_NTPase"/>
</dbReference>
<feature type="domain" description="Tetrahydrofolate dehydrogenase/cyclohydrolase catalytic" evidence="19">
    <location>
        <begin position="30"/>
        <end position="149"/>
    </location>
</feature>
<dbReference type="InterPro" id="IPR020630">
    <property type="entry name" value="THF_DH/CycHdrlase_cat_dom"/>
</dbReference>
<evidence type="ECO:0000256" key="8">
    <source>
        <dbReference type="ARBA" id="ARBA00012859"/>
    </source>
</evidence>
<proteinExistence type="inferred from homology"/>
<dbReference type="InterPro" id="IPR020631">
    <property type="entry name" value="THF_DH/CycHdrlase_NAD-bd_dom"/>
</dbReference>
<accession>A0A9P5MU54</accession>
<dbReference type="GO" id="GO:0004329">
    <property type="term" value="F:formate-tetrahydrofolate ligase activity"/>
    <property type="evidence" value="ECO:0007669"/>
    <property type="project" value="UniProtKB-EC"/>
</dbReference>
<evidence type="ECO:0000256" key="5">
    <source>
        <dbReference type="ARBA" id="ARBA00011738"/>
    </source>
</evidence>
<dbReference type="FunFam" id="3.40.50.300:FF:000245">
    <property type="entry name" value="C-1-tetrahydrofolate synthase, cytoplasmic"/>
    <property type="match status" value="1"/>
</dbReference>
<dbReference type="OrthoDB" id="5126881at2759"/>
<keyword evidence="16" id="KW-0521">NADP</keyword>
<evidence type="ECO:0000256" key="13">
    <source>
        <dbReference type="ARBA" id="ARBA00022741"/>
    </source>
</evidence>
<dbReference type="FunFam" id="3.40.50.720:FF:000006">
    <property type="entry name" value="Bifunctional protein FolD"/>
    <property type="match status" value="1"/>
</dbReference>
<sequence length="965" mass="104032">MIYSLRPVPVQRLQRLLSPLSLPMATAKVIDGNFIAKSIRENVAQSVNALRSRYPRFQPQLAIVQAGARPDSNVYIRMKLKAAEEVGIHHKHITLPVEATVDEIVDVVRKLNNDDAISGILVQLPLGNHIGADGERIVTEAVSPEKDVDGFHAYNIGHLSSRACLPLFTPCTPTGVMRLLESTGVPIPGTNAVVLGRSDIVGSPVSVMLRNKDATVTQCHSKTRNLPEIVKTADIVISAIGKPEFVQGSWIKPGAVVIDVGMNSIPDPTKKSGQRLVGDVHYASASRVASYITPVPGGVGPMTVAQLMFNTFKSAERLWEDARSRKVKPLKLHLKEKVPSDIEIAMEQTPKPILQLGQELGLLPNELESYGKYKAKVELSVLERLEHRKNGKYVVISGITPTPLGEGKSTTTIGLAQAIGAHLGRPSFACVRQPSQGPTFGIKGGAAGGGYSQVIPMDEFNLHLTGDIHAVTAANNLVAAALDARIFHEATQTDKALYSRLVPAKKGKREFAPLMFKRLQKLGINKTDPKDLTPEEIKRFVRLDVDPLTITWNRVMDTNDRFLRKITIGQGAAEEGHQREAAFDIAVASECMAVLALTTGLQDMRERLGAMVVATSKHGDAVTADDLGVGGALAVLLKDAIKPNLMQSLEGTPVFVHAGPFANIAHGNSSILADRIALKLAGSEEGDPPEHVGYVLTEGGFGADMGMEKFCNIKCRVSGLIPDAVVIVATTRALKMHGGGPEVTPGKPLADTYTKEDLTILREGTKNLIRHIENSKKFGLKVVVAVNRFASDTSAELQLIREEALAGGADAAVVSNHWAEGGLGARDLAEALVAACEGESQFKFLYDLDLPIEEKISIITKDIYRADGIELSDLAKQQIETYTRQGYGNLPICMAKTQYSFSHDPKLKNAPTGFVVPIRSVRLSAGAGFLYPLLGDMQTMPGLGTRPGFWEVGLDPQTGRVVGLF</sequence>
<dbReference type="SUPFAM" id="SSF51735">
    <property type="entry name" value="NAD(P)-binding Rossmann-fold domains"/>
    <property type="match status" value="1"/>
</dbReference>
<evidence type="ECO:0000256" key="7">
    <source>
        <dbReference type="ARBA" id="ARBA00012776"/>
    </source>
</evidence>
<dbReference type="Gene3D" id="3.40.50.720">
    <property type="entry name" value="NAD(P)-binding Rossmann-like Domain"/>
    <property type="match status" value="1"/>
</dbReference>
<evidence type="ECO:0000256" key="4">
    <source>
        <dbReference type="ARBA" id="ARBA00006985"/>
    </source>
</evidence>
<dbReference type="PANTHER" id="PTHR48099">
    <property type="entry name" value="C-1-TETRAHYDROFOLATE SYNTHASE, CYTOPLASMIC-RELATED"/>
    <property type="match status" value="1"/>
</dbReference>
<dbReference type="HAMAP" id="MF_01543">
    <property type="entry name" value="FTHFS"/>
    <property type="match status" value="1"/>
</dbReference>
<dbReference type="FunFam" id="3.40.50.300:FF:001123">
    <property type="entry name" value="C-1-tetrahydrofolate synthase, cytoplasmic isoform X2"/>
    <property type="match status" value="1"/>
</dbReference>
<dbReference type="SUPFAM" id="SSF53223">
    <property type="entry name" value="Aminoacid dehydrogenase-like, N-terminal domain"/>
    <property type="match status" value="1"/>
</dbReference>
<dbReference type="InterPro" id="IPR046346">
    <property type="entry name" value="Aminoacid_DH-like_N_sf"/>
</dbReference>
<evidence type="ECO:0000259" key="20">
    <source>
        <dbReference type="Pfam" id="PF02882"/>
    </source>
</evidence>
<dbReference type="GO" id="GO:0004488">
    <property type="term" value="F:methylenetetrahydrofolate dehydrogenase (NADP+) activity"/>
    <property type="evidence" value="ECO:0007669"/>
    <property type="project" value="UniProtKB-EC"/>
</dbReference>
<evidence type="ECO:0000256" key="11">
    <source>
        <dbReference type="ARBA" id="ARBA00022563"/>
    </source>
</evidence>
<dbReference type="GO" id="GO:0005524">
    <property type="term" value="F:ATP binding"/>
    <property type="evidence" value="ECO:0007669"/>
    <property type="project" value="UniProtKB-KW"/>
</dbReference>
<dbReference type="InterPro" id="IPR020628">
    <property type="entry name" value="Formate_THF_ligase_CS"/>
</dbReference>
<evidence type="ECO:0000313" key="21">
    <source>
        <dbReference type="EMBL" id="KAF8478675.1"/>
    </source>
</evidence>
<dbReference type="EC" id="1.5.1.5" evidence="8"/>
<dbReference type="CDD" id="cd01080">
    <property type="entry name" value="NAD_bind_m-THF_DH_Cyclohyd"/>
    <property type="match status" value="1"/>
</dbReference>
<keyword evidence="15" id="KW-0067">ATP-binding</keyword>
<feature type="domain" description="Tetrahydrofolate dehydrogenase/cyclohydrolase NAD(P)-binding" evidence="20">
    <location>
        <begin position="170"/>
        <end position="317"/>
    </location>
</feature>
<dbReference type="Pfam" id="PF01268">
    <property type="entry name" value="FTHFS"/>
    <property type="match status" value="1"/>
</dbReference>
<keyword evidence="12 21" id="KW-0436">Ligase</keyword>
<dbReference type="Gene3D" id="3.10.410.10">
    <property type="entry name" value="Formyltetrahydrofolate synthetase, domain 3"/>
    <property type="match status" value="1"/>
</dbReference>
<keyword evidence="18" id="KW-0511">Multifunctional enzyme</keyword>
<reference evidence="21" key="1">
    <citation type="submission" date="2019-10" db="EMBL/GenBank/DDBJ databases">
        <authorList>
            <consortium name="DOE Joint Genome Institute"/>
            <person name="Kuo A."/>
            <person name="Miyauchi S."/>
            <person name="Kiss E."/>
            <person name="Drula E."/>
            <person name="Kohler A."/>
            <person name="Sanchez-Garcia M."/>
            <person name="Andreopoulos B."/>
            <person name="Barry K.W."/>
            <person name="Bonito G."/>
            <person name="Buee M."/>
            <person name="Carver A."/>
            <person name="Chen C."/>
            <person name="Cichocki N."/>
            <person name="Clum A."/>
            <person name="Culley D."/>
            <person name="Crous P.W."/>
            <person name="Fauchery L."/>
            <person name="Girlanda M."/>
            <person name="Hayes R."/>
            <person name="Keri Z."/>
            <person name="LaButti K."/>
            <person name="Lipzen A."/>
            <person name="Lombard V."/>
            <person name="Magnuson J."/>
            <person name="Maillard F."/>
            <person name="Morin E."/>
            <person name="Murat C."/>
            <person name="Nolan M."/>
            <person name="Ohm R."/>
            <person name="Pangilinan J."/>
            <person name="Pereira M."/>
            <person name="Perotto S."/>
            <person name="Peter M."/>
            <person name="Riley R."/>
            <person name="Sitrit Y."/>
            <person name="Stielow B."/>
            <person name="Szollosi G."/>
            <person name="Zifcakova L."/>
            <person name="Stursova M."/>
            <person name="Spatafora J.W."/>
            <person name="Tedersoo L."/>
            <person name="Vaario L.-M."/>
            <person name="Yamada A."/>
            <person name="Yan M."/>
            <person name="Wang P."/>
            <person name="Xu J."/>
            <person name="Bruns T."/>
            <person name="Baldrian P."/>
            <person name="Vilgalys R."/>
            <person name="Henrissat B."/>
            <person name="Grigoriev I.V."/>
            <person name="Hibbett D."/>
            <person name="Nagy L.G."/>
            <person name="Martin F.M."/>
        </authorList>
    </citation>
    <scope>NUCLEOTIDE SEQUENCE</scope>
    <source>
        <strain evidence="21">Prilba</strain>
    </source>
</reference>